<sequence length="224" mass="26087">MFINQHNHALSPKIQEFATKYQSFTDEALHEISLMTKHGNLSLTVQRSLLKARFPDLHFQNQDLANAIQKYKKSDKINNDASVLLTSLMQKKLKTYVRRATNQAPIIIFTDADPMLDAAIPIVFPETYPAYCIFHISQNLPKNLKAKLGKKCENFIQQFYYCRNSLCEPLFKQRWNQLLTDFPMTKDYLLLEGYNWIIKQQLKANSTLCELADHLDSRLIEEGR</sequence>
<protein>
    <submittedName>
        <fullName evidence="2">7459_t:CDS:1</fullName>
    </submittedName>
</protein>
<proteinExistence type="predicted"/>
<dbReference type="PANTHER" id="PTHR47718">
    <property type="entry name" value="OS01G0519700 PROTEIN"/>
    <property type="match status" value="1"/>
</dbReference>
<gene>
    <name evidence="2" type="ORF">CPELLU_LOCUS13466</name>
</gene>
<evidence type="ECO:0000313" key="3">
    <source>
        <dbReference type="Proteomes" id="UP000789759"/>
    </source>
</evidence>
<dbReference type="OrthoDB" id="2449263at2759"/>
<dbReference type="Pfam" id="PF10551">
    <property type="entry name" value="MULE"/>
    <property type="match status" value="1"/>
</dbReference>
<dbReference type="EMBL" id="CAJVQA010014346">
    <property type="protein sequence ID" value="CAG8730544.1"/>
    <property type="molecule type" value="Genomic_DNA"/>
</dbReference>
<accession>A0A9N9NFU3</accession>
<name>A0A9N9NFU3_9GLOM</name>
<feature type="domain" description="MULE transposase" evidence="1">
    <location>
        <begin position="77"/>
        <end position="139"/>
    </location>
</feature>
<dbReference type="PANTHER" id="PTHR47718:SF13">
    <property type="entry name" value="OS09G0290500 PROTEIN"/>
    <property type="match status" value="1"/>
</dbReference>
<keyword evidence="3" id="KW-1185">Reference proteome</keyword>
<reference evidence="2" key="1">
    <citation type="submission" date="2021-06" db="EMBL/GenBank/DDBJ databases">
        <authorList>
            <person name="Kallberg Y."/>
            <person name="Tangrot J."/>
            <person name="Rosling A."/>
        </authorList>
    </citation>
    <scope>NUCLEOTIDE SEQUENCE</scope>
    <source>
        <strain evidence="2">FL966</strain>
    </source>
</reference>
<evidence type="ECO:0000313" key="2">
    <source>
        <dbReference type="EMBL" id="CAG8730544.1"/>
    </source>
</evidence>
<dbReference type="AlphaFoldDB" id="A0A9N9NFU3"/>
<dbReference type="Proteomes" id="UP000789759">
    <property type="component" value="Unassembled WGS sequence"/>
</dbReference>
<organism evidence="2 3">
    <name type="scientific">Cetraspora pellucida</name>
    <dbReference type="NCBI Taxonomy" id="1433469"/>
    <lineage>
        <taxon>Eukaryota</taxon>
        <taxon>Fungi</taxon>
        <taxon>Fungi incertae sedis</taxon>
        <taxon>Mucoromycota</taxon>
        <taxon>Glomeromycotina</taxon>
        <taxon>Glomeromycetes</taxon>
        <taxon>Diversisporales</taxon>
        <taxon>Gigasporaceae</taxon>
        <taxon>Cetraspora</taxon>
    </lineage>
</organism>
<dbReference type="InterPro" id="IPR018289">
    <property type="entry name" value="MULE_transposase_dom"/>
</dbReference>
<comment type="caution">
    <text evidence="2">The sequence shown here is derived from an EMBL/GenBank/DDBJ whole genome shotgun (WGS) entry which is preliminary data.</text>
</comment>
<evidence type="ECO:0000259" key="1">
    <source>
        <dbReference type="Pfam" id="PF10551"/>
    </source>
</evidence>